<organism evidence="2 3">
    <name type="scientific">Egicoccus halophilus</name>
    <dbReference type="NCBI Taxonomy" id="1670830"/>
    <lineage>
        <taxon>Bacteria</taxon>
        <taxon>Bacillati</taxon>
        <taxon>Actinomycetota</taxon>
        <taxon>Nitriliruptoria</taxon>
        <taxon>Egicoccales</taxon>
        <taxon>Egicoccaceae</taxon>
        <taxon>Egicoccus</taxon>
    </lineage>
</organism>
<keyword evidence="3" id="KW-1185">Reference proteome</keyword>
<dbReference type="InterPro" id="IPR045598">
    <property type="entry name" value="DUF6457"/>
</dbReference>
<accession>A0A8J3A700</accession>
<comment type="caution">
    <text evidence="2">The sequence shown here is derived from an EMBL/GenBank/DDBJ whole genome shotgun (WGS) entry which is preliminary data.</text>
</comment>
<dbReference type="EMBL" id="BMHA01000004">
    <property type="protein sequence ID" value="GGI05186.1"/>
    <property type="molecule type" value="Genomic_DNA"/>
</dbReference>
<feature type="domain" description="DUF6457" evidence="1">
    <location>
        <begin position="4"/>
        <end position="76"/>
    </location>
</feature>
<evidence type="ECO:0000313" key="3">
    <source>
        <dbReference type="Proteomes" id="UP000650511"/>
    </source>
</evidence>
<protein>
    <recommendedName>
        <fullName evidence="1">DUF6457 domain-containing protein</fullName>
    </recommendedName>
</protein>
<reference evidence="2" key="2">
    <citation type="submission" date="2020-09" db="EMBL/GenBank/DDBJ databases">
        <authorList>
            <person name="Sun Q."/>
            <person name="Zhou Y."/>
        </authorList>
    </citation>
    <scope>NUCLEOTIDE SEQUENCE</scope>
    <source>
        <strain evidence="2">CGMCC 1.14988</strain>
    </source>
</reference>
<reference evidence="2" key="1">
    <citation type="journal article" date="2014" name="Int. J. Syst. Evol. Microbiol.">
        <title>Complete genome sequence of Corynebacterium casei LMG S-19264T (=DSM 44701T), isolated from a smear-ripened cheese.</title>
        <authorList>
            <consortium name="US DOE Joint Genome Institute (JGI-PGF)"/>
            <person name="Walter F."/>
            <person name="Albersmeier A."/>
            <person name="Kalinowski J."/>
            <person name="Ruckert C."/>
        </authorList>
    </citation>
    <scope>NUCLEOTIDE SEQUENCE</scope>
    <source>
        <strain evidence="2">CGMCC 1.14988</strain>
    </source>
</reference>
<gene>
    <name evidence="2" type="ORF">GCM10011354_12840</name>
</gene>
<dbReference type="RefSeq" id="WP_130649458.1">
    <property type="nucleotide sequence ID" value="NZ_BMHA01000004.1"/>
</dbReference>
<dbReference type="Proteomes" id="UP000650511">
    <property type="component" value="Unassembled WGS sequence"/>
</dbReference>
<evidence type="ECO:0000313" key="2">
    <source>
        <dbReference type="EMBL" id="GGI05186.1"/>
    </source>
</evidence>
<sequence>MQPESWFVQLTAALSGEAPVVTADERAALLDLARIAAHTSERWTAPLSTFVAGVALADLPADERARRLRALVDDLDDPDDSAAG</sequence>
<evidence type="ECO:0000259" key="1">
    <source>
        <dbReference type="Pfam" id="PF20058"/>
    </source>
</evidence>
<name>A0A8J3A700_9ACTN</name>
<proteinExistence type="predicted"/>
<dbReference type="AlphaFoldDB" id="A0A8J3A700"/>
<dbReference type="Pfam" id="PF20058">
    <property type="entry name" value="DUF6457"/>
    <property type="match status" value="1"/>
</dbReference>